<feature type="region of interest" description="Disordered" evidence="1">
    <location>
        <begin position="363"/>
        <end position="413"/>
    </location>
</feature>
<feature type="transmembrane region" description="Helical" evidence="2">
    <location>
        <begin position="232"/>
        <end position="254"/>
    </location>
</feature>
<keyword evidence="2" id="KW-0472">Membrane</keyword>
<feature type="transmembrane region" description="Helical" evidence="2">
    <location>
        <begin position="12"/>
        <end position="28"/>
    </location>
</feature>
<evidence type="ECO:0000313" key="3">
    <source>
        <dbReference type="EnsemblMetazoa" id="CLYHEMP001244.1"/>
    </source>
</evidence>
<accession>A0A7M5V006</accession>
<name>A0A7M5V006_9CNID</name>
<protein>
    <submittedName>
        <fullName evidence="3">Uncharacterized protein</fullName>
    </submittedName>
</protein>
<reference evidence="3" key="1">
    <citation type="submission" date="2021-01" db="UniProtKB">
        <authorList>
            <consortium name="EnsemblMetazoa"/>
        </authorList>
    </citation>
    <scope>IDENTIFICATION</scope>
</reference>
<keyword evidence="2" id="KW-0812">Transmembrane</keyword>
<dbReference type="Proteomes" id="UP000594262">
    <property type="component" value="Unplaced"/>
</dbReference>
<keyword evidence="4" id="KW-1185">Reference proteome</keyword>
<dbReference type="AlphaFoldDB" id="A0A7M5V006"/>
<dbReference type="EnsemblMetazoa" id="CLYHEMT001244.1">
    <property type="protein sequence ID" value="CLYHEMP001244.1"/>
    <property type="gene ID" value="CLYHEMG001244"/>
</dbReference>
<feature type="compositionally biased region" description="Polar residues" evidence="1">
    <location>
        <begin position="401"/>
        <end position="413"/>
    </location>
</feature>
<keyword evidence="2" id="KW-1133">Transmembrane helix</keyword>
<evidence type="ECO:0000313" key="4">
    <source>
        <dbReference type="Proteomes" id="UP000594262"/>
    </source>
</evidence>
<organism evidence="3 4">
    <name type="scientific">Clytia hemisphaerica</name>
    <dbReference type="NCBI Taxonomy" id="252671"/>
    <lineage>
        <taxon>Eukaryota</taxon>
        <taxon>Metazoa</taxon>
        <taxon>Cnidaria</taxon>
        <taxon>Hydrozoa</taxon>
        <taxon>Hydroidolina</taxon>
        <taxon>Leptothecata</taxon>
        <taxon>Obeliida</taxon>
        <taxon>Clytiidae</taxon>
        <taxon>Clytia</taxon>
    </lineage>
</organism>
<evidence type="ECO:0000256" key="1">
    <source>
        <dbReference type="SAM" id="MobiDB-lite"/>
    </source>
</evidence>
<proteinExistence type="predicted"/>
<sequence length="453" mass="51881">MRSTSFWYEERMFVFCRLASAMGLLMMLDGCDQARIFEYAAPRGQKPWTEDEWLGLNCLVDGNIHSKEDPFASPNCWIGWNKKNVTKPYVKLRFGNIYNITDILLRTYINTGEISPLGNVIVRTSPNAYLYYFRSYTDTNVTIQRFCLRGRLFKDVESHRVVDIVLHVGGLVVESMEIEMEYSVGDVIFLRQLTAFEDGTMPPSTDFVNILPTQSNCTIHSLGALSSSNSKLIMYGCVAATSAILLIVAAGMLWKRRRASKIKRKPSTVRWNTHVYEEVQNAGAREDFTEQPSENYTPLQIEHYEQPYLSLVTHDHVTVKPQVDSTTTIDGYTALQQHQSEYPYLDLTNQPKVTKEITLQEKRAKITRDNSSVDEPGNKVDNNNNHDEKQQSKSQYEDNESVINETKPSYDYNQMKVNEEKTITPYATVQCDDLTDSLPIVQFVAPKYLTDEK</sequence>
<evidence type="ECO:0000256" key="2">
    <source>
        <dbReference type="SAM" id="Phobius"/>
    </source>
</evidence>